<dbReference type="Pfam" id="PF00589">
    <property type="entry name" value="Phage_integrase"/>
    <property type="match status" value="1"/>
</dbReference>
<feature type="domain" description="Tyr recombinase" evidence="3">
    <location>
        <begin position="5"/>
        <end position="196"/>
    </location>
</feature>
<dbReference type="PROSITE" id="PS51898">
    <property type="entry name" value="TYR_RECOMBINASE"/>
    <property type="match status" value="1"/>
</dbReference>
<dbReference type="CDD" id="cd00397">
    <property type="entry name" value="DNA_BRE_C"/>
    <property type="match status" value="1"/>
</dbReference>
<proteinExistence type="predicted"/>
<dbReference type="PANTHER" id="PTHR30349">
    <property type="entry name" value="PHAGE INTEGRASE-RELATED"/>
    <property type="match status" value="1"/>
</dbReference>
<dbReference type="Gene3D" id="1.10.443.10">
    <property type="entry name" value="Intergrase catalytic core"/>
    <property type="match status" value="1"/>
</dbReference>
<evidence type="ECO:0000256" key="1">
    <source>
        <dbReference type="ARBA" id="ARBA00022908"/>
    </source>
</evidence>
<protein>
    <recommendedName>
        <fullName evidence="3">Tyr recombinase domain-containing protein</fullName>
    </recommendedName>
</protein>
<keyword evidence="5" id="KW-1185">Reference proteome</keyword>
<dbReference type="InterPro" id="IPR050090">
    <property type="entry name" value="Tyrosine_recombinase_XerCD"/>
</dbReference>
<dbReference type="RefSeq" id="WP_069314057.1">
    <property type="nucleotide sequence ID" value="NZ_MDTU01000002.1"/>
</dbReference>
<name>A0ABX2ZYK4_9GAMM</name>
<reference evidence="4 5" key="1">
    <citation type="submission" date="2016-08" db="EMBL/GenBank/DDBJ databases">
        <title>Draft genome sequence of Candidatus Piscirickettsia litoralis, from seawater.</title>
        <authorList>
            <person name="Wan X."/>
            <person name="Lee A.J."/>
            <person name="Hou S."/>
            <person name="Donachie S.P."/>
        </authorList>
    </citation>
    <scope>NUCLEOTIDE SEQUENCE [LARGE SCALE GENOMIC DNA]</scope>
    <source>
        <strain evidence="4 5">Y2</strain>
    </source>
</reference>
<sequence>MSREGQAKVLTSKEFKRLITVTSQGPYPTRNVALVYTSFYLGLRVKEIAALTIGDVQDVGTGNLHEIVNLSSDMTKGGKQRYIYLSHFKLKKALLDYLNEVKVIGETPYLSTAPLFRSRNKNRFTPNSLQQVFARLYQEAGIVGASSHSGRRTYATRLAEKGVDLKALSTLMGHASVQMTARYVNDNPERLKRISTLIDY</sequence>
<dbReference type="InterPro" id="IPR011010">
    <property type="entry name" value="DNA_brk_join_enz"/>
</dbReference>
<dbReference type="EMBL" id="MDTU01000002">
    <property type="protein sequence ID" value="ODN41593.1"/>
    <property type="molecule type" value="Genomic_DNA"/>
</dbReference>
<keyword evidence="2" id="KW-0233">DNA recombination</keyword>
<keyword evidence="1" id="KW-0229">DNA integration</keyword>
<gene>
    <name evidence="4" type="ORF">BGC07_15960</name>
</gene>
<dbReference type="Proteomes" id="UP000094329">
    <property type="component" value="Unassembled WGS sequence"/>
</dbReference>
<dbReference type="InterPro" id="IPR002104">
    <property type="entry name" value="Integrase_catalytic"/>
</dbReference>
<dbReference type="SUPFAM" id="SSF56349">
    <property type="entry name" value="DNA breaking-rejoining enzymes"/>
    <property type="match status" value="1"/>
</dbReference>
<evidence type="ECO:0000259" key="3">
    <source>
        <dbReference type="PROSITE" id="PS51898"/>
    </source>
</evidence>
<dbReference type="InterPro" id="IPR013762">
    <property type="entry name" value="Integrase-like_cat_sf"/>
</dbReference>
<evidence type="ECO:0000256" key="2">
    <source>
        <dbReference type="ARBA" id="ARBA00023172"/>
    </source>
</evidence>
<organism evidence="4 5">
    <name type="scientific">Piscirickettsia litoralis</name>
    <dbReference type="NCBI Taxonomy" id="1891921"/>
    <lineage>
        <taxon>Bacteria</taxon>
        <taxon>Pseudomonadati</taxon>
        <taxon>Pseudomonadota</taxon>
        <taxon>Gammaproteobacteria</taxon>
        <taxon>Thiotrichales</taxon>
        <taxon>Piscirickettsiaceae</taxon>
        <taxon>Piscirickettsia</taxon>
    </lineage>
</organism>
<evidence type="ECO:0000313" key="5">
    <source>
        <dbReference type="Proteomes" id="UP000094329"/>
    </source>
</evidence>
<accession>A0ABX2ZYK4</accession>
<evidence type="ECO:0000313" key="4">
    <source>
        <dbReference type="EMBL" id="ODN41593.1"/>
    </source>
</evidence>
<comment type="caution">
    <text evidence="4">The sequence shown here is derived from an EMBL/GenBank/DDBJ whole genome shotgun (WGS) entry which is preliminary data.</text>
</comment>